<dbReference type="Proteomes" id="UP000199340">
    <property type="component" value="Unassembled WGS sequence"/>
</dbReference>
<keyword evidence="2" id="KW-0808">Transferase</keyword>
<dbReference type="Pfam" id="PF00583">
    <property type="entry name" value="Acetyltransf_1"/>
    <property type="match status" value="1"/>
</dbReference>
<evidence type="ECO:0000313" key="3">
    <source>
        <dbReference type="Proteomes" id="UP000199340"/>
    </source>
</evidence>
<dbReference type="InterPro" id="IPR000182">
    <property type="entry name" value="GNAT_dom"/>
</dbReference>
<dbReference type="EMBL" id="FNEB01000005">
    <property type="protein sequence ID" value="SDI81028.1"/>
    <property type="molecule type" value="Genomic_DNA"/>
</dbReference>
<dbReference type="PROSITE" id="PS51186">
    <property type="entry name" value="GNAT"/>
    <property type="match status" value="1"/>
</dbReference>
<organism evidence="2 3">
    <name type="scientific">Lutimaribacter saemankumensis</name>
    <dbReference type="NCBI Taxonomy" id="490829"/>
    <lineage>
        <taxon>Bacteria</taxon>
        <taxon>Pseudomonadati</taxon>
        <taxon>Pseudomonadota</taxon>
        <taxon>Alphaproteobacteria</taxon>
        <taxon>Rhodobacterales</taxon>
        <taxon>Roseobacteraceae</taxon>
        <taxon>Lutimaribacter</taxon>
    </lineage>
</organism>
<reference evidence="2 3" key="1">
    <citation type="submission" date="2016-10" db="EMBL/GenBank/DDBJ databases">
        <authorList>
            <person name="de Groot N.N."/>
        </authorList>
    </citation>
    <scope>NUCLEOTIDE SEQUENCE [LARGE SCALE GENOMIC DNA]</scope>
    <source>
        <strain evidence="2 3">DSM 28010</strain>
    </source>
</reference>
<dbReference type="Gene3D" id="3.40.630.30">
    <property type="match status" value="1"/>
</dbReference>
<dbReference type="GO" id="GO:0016747">
    <property type="term" value="F:acyltransferase activity, transferring groups other than amino-acyl groups"/>
    <property type="evidence" value="ECO:0007669"/>
    <property type="project" value="InterPro"/>
</dbReference>
<sequence>MAELLNAIIAQGGTTALTQPVTRSDLATKMAAHAGRNAWHLAEDDAGAVLGFQWIAPNDALPPEAADIATFVQIGRTQLGIGSSLFRETCAAARQLGYRWINATIRADNAGGLAYYQSRGFETYGRQTDVTLADGTRVDRVLGRYDL</sequence>
<gene>
    <name evidence="2" type="ORF">SAMN05421850_105251</name>
</gene>
<proteinExistence type="predicted"/>
<dbReference type="SUPFAM" id="SSF55729">
    <property type="entry name" value="Acyl-CoA N-acyltransferases (Nat)"/>
    <property type="match status" value="1"/>
</dbReference>
<evidence type="ECO:0000259" key="1">
    <source>
        <dbReference type="PROSITE" id="PS51186"/>
    </source>
</evidence>
<dbReference type="STRING" id="490829.SAMN05421850_105251"/>
<accession>A0A1G8NLG9</accession>
<keyword evidence="2" id="KW-0012">Acyltransferase</keyword>
<feature type="domain" description="N-acetyltransferase" evidence="1">
    <location>
        <begin position="1"/>
        <end position="147"/>
    </location>
</feature>
<dbReference type="AlphaFoldDB" id="A0A1G8NLG9"/>
<keyword evidence="3" id="KW-1185">Reference proteome</keyword>
<name>A0A1G8NLG9_9RHOB</name>
<dbReference type="InterPro" id="IPR016181">
    <property type="entry name" value="Acyl_CoA_acyltransferase"/>
</dbReference>
<protein>
    <submittedName>
        <fullName evidence="2">L-amino acid N-acyltransferase YncA</fullName>
    </submittedName>
</protein>
<evidence type="ECO:0000313" key="2">
    <source>
        <dbReference type="EMBL" id="SDI81028.1"/>
    </source>
</evidence>